<feature type="transmembrane region" description="Helical" evidence="1">
    <location>
        <begin position="339"/>
        <end position="357"/>
    </location>
</feature>
<feature type="transmembrane region" description="Helical" evidence="1">
    <location>
        <begin position="311"/>
        <end position="327"/>
    </location>
</feature>
<dbReference type="NCBIfam" id="NF047440">
    <property type="entry name" value="LA3751_2_3_fam"/>
    <property type="match status" value="1"/>
</dbReference>
<keyword evidence="1" id="KW-0812">Transmembrane</keyword>
<keyword evidence="3" id="KW-1185">Reference proteome</keyword>
<reference evidence="2" key="1">
    <citation type="journal article" date="2019" name="PLoS Negl. Trop. Dis.">
        <title>Revisiting the worldwide diversity of Leptospira species in the environment.</title>
        <authorList>
            <person name="Vincent A.T."/>
            <person name="Schiettekatte O."/>
            <person name="Bourhy P."/>
            <person name="Veyrier F.J."/>
            <person name="Picardeau M."/>
        </authorList>
    </citation>
    <scope>NUCLEOTIDE SEQUENCE [LARGE SCALE GENOMIC DNA]</scope>
    <source>
        <strain evidence="2">201601113</strain>
    </source>
</reference>
<keyword evidence="1" id="KW-1133">Transmembrane helix</keyword>
<feature type="transmembrane region" description="Helical" evidence="1">
    <location>
        <begin position="369"/>
        <end position="389"/>
    </location>
</feature>
<feature type="transmembrane region" description="Helical" evidence="1">
    <location>
        <begin position="274"/>
        <end position="299"/>
    </location>
</feature>
<feature type="transmembrane region" description="Helical" evidence="1">
    <location>
        <begin position="99"/>
        <end position="123"/>
    </location>
</feature>
<dbReference type="RefSeq" id="WP_135756365.1">
    <property type="nucleotide sequence ID" value="NZ_RQHS01000010.1"/>
</dbReference>
<evidence type="ECO:0000313" key="2">
    <source>
        <dbReference type="EMBL" id="TGN02182.1"/>
    </source>
</evidence>
<dbReference type="EMBL" id="RQHS01000010">
    <property type="protein sequence ID" value="TGN02182.1"/>
    <property type="molecule type" value="Genomic_DNA"/>
</dbReference>
<comment type="caution">
    <text evidence="2">The sequence shown here is derived from an EMBL/GenBank/DDBJ whole genome shotgun (WGS) entry which is preliminary data.</text>
</comment>
<feature type="transmembrane region" description="Helical" evidence="1">
    <location>
        <begin position="130"/>
        <end position="148"/>
    </location>
</feature>
<protein>
    <recommendedName>
        <fullName evidence="4">Glycosyltransferase RgtA/B/C/D-like domain-containing protein</fullName>
    </recommendedName>
</protein>
<evidence type="ECO:0008006" key="4">
    <source>
        <dbReference type="Google" id="ProtNLM"/>
    </source>
</evidence>
<dbReference type="AlphaFoldDB" id="A0A4Z1AWX3"/>
<organism evidence="2 3">
    <name type="scientific">Leptospira dzoumogneensis</name>
    <dbReference type="NCBI Taxonomy" id="2484904"/>
    <lineage>
        <taxon>Bacteria</taxon>
        <taxon>Pseudomonadati</taxon>
        <taxon>Spirochaetota</taxon>
        <taxon>Spirochaetia</taxon>
        <taxon>Leptospirales</taxon>
        <taxon>Leptospiraceae</taxon>
        <taxon>Leptospira</taxon>
    </lineage>
</organism>
<name>A0A4Z1AWX3_9LEPT</name>
<accession>A0A4Z1AWX3</accession>
<dbReference type="OrthoDB" id="342585at2"/>
<evidence type="ECO:0000256" key="1">
    <source>
        <dbReference type="SAM" id="Phobius"/>
    </source>
</evidence>
<gene>
    <name evidence="2" type="ORF">EHR06_07180</name>
</gene>
<feature type="transmembrane region" description="Helical" evidence="1">
    <location>
        <begin position="7"/>
        <end position="27"/>
    </location>
</feature>
<dbReference type="InterPro" id="IPR059217">
    <property type="entry name" value="LA3751_2-like"/>
</dbReference>
<feature type="transmembrane region" description="Helical" evidence="1">
    <location>
        <begin position="195"/>
        <end position="211"/>
    </location>
</feature>
<feature type="transmembrane region" description="Helical" evidence="1">
    <location>
        <begin position="223"/>
        <end position="243"/>
    </location>
</feature>
<keyword evidence="1" id="KW-0472">Membrane</keyword>
<dbReference type="Proteomes" id="UP000297241">
    <property type="component" value="Unassembled WGS sequence"/>
</dbReference>
<proteinExistence type="predicted"/>
<sequence length="523" mass="60127">MNFLRKNGIRLFAILLVIVVFSSVNYLKPKYSFNWDSHNKLVQSYSLLQNKFQSEELFYPGKEFDPEYNYFPVQNNVFLKLEQRHLSAFPVFFAAISSLWLWVFGFSALPYLSAIGLLLSLLLLYKKWKFSEFSLAIAGLGTFAWILSVEYSEHSFFMLSALYSLTFALRGKNSLAKFIFSGIFCGISVWFRHEGLVYCASLAFWILAAGNKKGSFKQSISEFLFFCLGASISVGVFFLFNFIDYGHFLGPRFIINESGLNVSYTTRLEWAKTLLFFGTFKLGYFGYMPASLLLFPILISGWKKLSSRNRILLGSTLSYIFLVLLIIPNDGFNNWGPRFFGPAVFPFAILFSKYYYFLKNKRKFKFIRILFLACILFSFLCGLIGLKYVKEGRKQQEANNSALHSTNSEIWIFSDDSLAYIAGSDYFNKIIFRVYSAEELPKFLSDLSKFYPGKKVALVQANDRIFGEKVKSTIKENSKFAYGIGKMIWEKESFESAVRSNLDNREESAKASLKFSIGNLKLR</sequence>
<evidence type="ECO:0000313" key="3">
    <source>
        <dbReference type="Proteomes" id="UP000297241"/>
    </source>
</evidence>